<evidence type="ECO:0000313" key="19">
    <source>
        <dbReference type="Proteomes" id="UP000663845"/>
    </source>
</evidence>
<dbReference type="InterPro" id="IPR023173">
    <property type="entry name" value="NADPH_Cyt_P450_Rdtase_alpha"/>
</dbReference>
<dbReference type="Gene3D" id="3.90.340.10">
    <property type="entry name" value="Nitric Oxide Synthase, Chain A, domain 1"/>
    <property type="match status" value="1"/>
</dbReference>
<dbReference type="PIRSF" id="PIRSF000333">
    <property type="entry name" value="NOS"/>
    <property type="match status" value="1"/>
</dbReference>
<dbReference type="GO" id="GO:0020037">
    <property type="term" value="F:heme binding"/>
    <property type="evidence" value="ECO:0007669"/>
    <property type="project" value="InterPro"/>
</dbReference>
<comment type="similarity">
    <text evidence="4">Belongs to the NOS family.</text>
</comment>
<dbReference type="GO" id="GO:0050660">
    <property type="term" value="F:flavin adenine dinucleotide binding"/>
    <property type="evidence" value="ECO:0007669"/>
    <property type="project" value="InterPro"/>
</dbReference>
<dbReference type="InterPro" id="IPR029039">
    <property type="entry name" value="Flavoprotein-like_sf"/>
</dbReference>
<dbReference type="InterPro" id="IPR001433">
    <property type="entry name" value="OxRdtase_FAD/NAD-bd"/>
</dbReference>
<dbReference type="InterPro" id="IPR012144">
    <property type="entry name" value="NOS_euk"/>
</dbReference>
<dbReference type="InterPro" id="IPR001709">
    <property type="entry name" value="Flavoprot_Pyr_Nucl_cyt_Rdtase"/>
</dbReference>
<organism evidence="18 19">
    <name type="scientific">Adineta steineri</name>
    <dbReference type="NCBI Taxonomy" id="433720"/>
    <lineage>
        <taxon>Eukaryota</taxon>
        <taxon>Metazoa</taxon>
        <taxon>Spiralia</taxon>
        <taxon>Gnathifera</taxon>
        <taxon>Rotifera</taxon>
        <taxon>Eurotatoria</taxon>
        <taxon>Bdelloidea</taxon>
        <taxon>Adinetida</taxon>
        <taxon>Adinetidae</taxon>
        <taxon>Adineta</taxon>
    </lineage>
</organism>
<protein>
    <recommendedName>
        <fullName evidence="5">nitric-oxide synthase (NADPH)</fullName>
        <ecNumber evidence="5">1.14.13.39</ecNumber>
    </recommendedName>
</protein>
<dbReference type="InterPro" id="IPR004030">
    <property type="entry name" value="NOS_N"/>
</dbReference>
<evidence type="ECO:0000256" key="4">
    <source>
        <dbReference type="ARBA" id="ARBA00006267"/>
    </source>
</evidence>
<dbReference type="InterPro" id="IPR003097">
    <property type="entry name" value="CysJ-like_FAD-binding"/>
</dbReference>
<dbReference type="GO" id="GO:0006809">
    <property type="term" value="P:nitric oxide biosynthetic process"/>
    <property type="evidence" value="ECO:0007669"/>
    <property type="project" value="InterPro"/>
</dbReference>
<dbReference type="Gene3D" id="3.90.440.10">
    <property type="entry name" value="Nitric Oxide Synthase,Heme Domain,Chain A domain 2"/>
    <property type="match status" value="1"/>
</dbReference>
<dbReference type="GO" id="GO:0010181">
    <property type="term" value="F:FMN binding"/>
    <property type="evidence" value="ECO:0007669"/>
    <property type="project" value="InterPro"/>
</dbReference>
<proteinExistence type="inferred from homology"/>
<evidence type="ECO:0000256" key="9">
    <source>
        <dbReference type="ARBA" id="ARBA00022723"/>
    </source>
</evidence>
<evidence type="ECO:0000256" key="14">
    <source>
        <dbReference type="ARBA" id="ARBA00023004"/>
    </source>
</evidence>
<reference evidence="18" key="1">
    <citation type="submission" date="2021-02" db="EMBL/GenBank/DDBJ databases">
        <authorList>
            <person name="Nowell W R."/>
        </authorList>
    </citation>
    <scope>NUCLEOTIDE SEQUENCE</scope>
</reference>
<keyword evidence="7" id="KW-0285">Flavoprotein</keyword>
<keyword evidence="14 15" id="KW-0408">Iron</keyword>
<evidence type="ECO:0000256" key="3">
    <source>
        <dbReference type="ARBA" id="ARBA00001974"/>
    </source>
</evidence>
<dbReference type="SUPFAM" id="SSF52218">
    <property type="entry name" value="Flavoproteins"/>
    <property type="match status" value="1"/>
</dbReference>
<dbReference type="InterPro" id="IPR050607">
    <property type="entry name" value="NOS"/>
</dbReference>
<evidence type="ECO:0000256" key="8">
    <source>
        <dbReference type="ARBA" id="ARBA00022643"/>
    </source>
</evidence>
<dbReference type="GO" id="GO:0005516">
    <property type="term" value="F:calmodulin binding"/>
    <property type="evidence" value="ECO:0007669"/>
    <property type="project" value="UniProtKB-KW"/>
</dbReference>
<comment type="caution">
    <text evidence="18">The sequence shown here is derived from an EMBL/GenBank/DDBJ whole genome shotgun (WGS) entry which is preliminary data.</text>
</comment>
<keyword evidence="11" id="KW-0521">NADP</keyword>
<dbReference type="Gene3D" id="2.40.30.10">
    <property type="entry name" value="Translation factors"/>
    <property type="match status" value="2"/>
</dbReference>
<keyword evidence="12" id="KW-0112">Calmodulin-binding</keyword>
<dbReference type="PRINTS" id="PR00371">
    <property type="entry name" value="FPNCR"/>
</dbReference>
<comment type="cofactor">
    <cofactor evidence="2">
        <name>heme b</name>
        <dbReference type="ChEBI" id="CHEBI:60344"/>
    </cofactor>
</comment>
<keyword evidence="13" id="KW-0560">Oxidoreductase</keyword>
<keyword evidence="10" id="KW-0274">FAD</keyword>
<dbReference type="InterPro" id="IPR017927">
    <property type="entry name" value="FAD-bd_FR_type"/>
</dbReference>
<accession>A0A814NW59</accession>
<dbReference type="InterPro" id="IPR044944">
    <property type="entry name" value="NOS_dom_3"/>
</dbReference>
<evidence type="ECO:0000259" key="17">
    <source>
        <dbReference type="PROSITE" id="PS51384"/>
    </source>
</evidence>
<feature type="domain" description="FAD-binding FR-type" evidence="17">
    <location>
        <begin position="744"/>
        <end position="1026"/>
    </location>
</feature>
<dbReference type="InterPro" id="IPR017938">
    <property type="entry name" value="Riboflavin_synthase-like_b-brl"/>
</dbReference>
<dbReference type="InterPro" id="IPR039261">
    <property type="entry name" value="FNR_nucleotide-bd"/>
</dbReference>
<evidence type="ECO:0000256" key="6">
    <source>
        <dbReference type="ARBA" id="ARBA00022617"/>
    </source>
</evidence>
<dbReference type="InterPro" id="IPR044940">
    <property type="entry name" value="NOS_dom_2"/>
</dbReference>
<dbReference type="Gene3D" id="3.40.50.80">
    <property type="entry name" value="Nucleotide-binding domain of ferredoxin-NADP reductase (FNR) module"/>
    <property type="match status" value="2"/>
</dbReference>
<dbReference type="PRINTS" id="PR00369">
    <property type="entry name" value="FLAVODOXIN"/>
</dbReference>
<dbReference type="InterPro" id="IPR036119">
    <property type="entry name" value="NOS_N_sf"/>
</dbReference>
<evidence type="ECO:0000256" key="5">
    <source>
        <dbReference type="ARBA" id="ARBA00012989"/>
    </source>
</evidence>
<evidence type="ECO:0000256" key="2">
    <source>
        <dbReference type="ARBA" id="ARBA00001970"/>
    </source>
</evidence>
<dbReference type="Pfam" id="PF00667">
    <property type="entry name" value="FAD_binding_1"/>
    <property type="match status" value="2"/>
</dbReference>
<dbReference type="SUPFAM" id="SSF63380">
    <property type="entry name" value="Riboflavin synthase domain-like"/>
    <property type="match status" value="2"/>
</dbReference>
<comment type="cofactor">
    <cofactor evidence="3">
        <name>FAD</name>
        <dbReference type="ChEBI" id="CHEBI:57692"/>
    </cofactor>
</comment>
<keyword evidence="6 15" id="KW-0349">Heme</keyword>
<dbReference type="PANTHER" id="PTHR43410">
    <property type="entry name" value="NITRIC OXIDE SYNTHASE OXYGENASE"/>
    <property type="match status" value="1"/>
</dbReference>
<dbReference type="InterPro" id="IPR001094">
    <property type="entry name" value="Flavdoxin-like"/>
</dbReference>
<evidence type="ECO:0000256" key="1">
    <source>
        <dbReference type="ARBA" id="ARBA00001917"/>
    </source>
</evidence>
<feature type="binding site" description="axial binding residue" evidence="15">
    <location>
        <position position="171"/>
    </location>
    <ligand>
        <name>heme b</name>
        <dbReference type="ChEBI" id="CHEBI:60344"/>
    </ligand>
    <ligandPart>
        <name>Fe</name>
        <dbReference type="ChEBI" id="CHEBI:18248"/>
    </ligandPart>
</feature>
<comment type="cofactor">
    <cofactor evidence="1">
        <name>FMN</name>
        <dbReference type="ChEBI" id="CHEBI:58210"/>
    </cofactor>
</comment>
<evidence type="ECO:0000256" key="10">
    <source>
        <dbReference type="ARBA" id="ARBA00022827"/>
    </source>
</evidence>
<dbReference type="PROSITE" id="PS50902">
    <property type="entry name" value="FLAVODOXIN_LIKE"/>
    <property type="match status" value="1"/>
</dbReference>
<dbReference type="Gene3D" id="3.40.50.360">
    <property type="match status" value="1"/>
</dbReference>
<dbReference type="Pfam" id="PF00258">
    <property type="entry name" value="Flavodoxin_1"/>
    <property type="match status" value="1"/>
</dbReference>
<evidence type="ECO:0000256" key="15">
    <source>
        <dbReference type="PIRSR" id="PIRSR000333-1"/>
    </source>
</evidence>
<feature type="domain" description="FAD-binding FR-type" evidence="17">
    <location>
        <begin position="1111"/>
        <end position="1292"/>
    </location>
</feature>
<evidence type="ECO:0000259" key="16">
    <source>
        <dbReference type="PROSITE" id="PS50902"/>
    </source>
</evidence>
<evidence type="ECO:0000256" key="11">
    <source>
        <dbReference type="ARBA" id="ARBA00022857"/>
    </source>
</evidence>
<dbReference type="GO" id="GO:0050661">
    <property type="term" value="F:NADP binding"/>
    <property type="evidence" value="ECO:0007669"/>
    <property type="project" value="InterPro"/>
</dbReference>
<dbReference type="Pfam" id="PF00175">
    <property type="entry name" value="NAD_binding_1"/>
    <property type="match status" value="2"/>
</dbReference>
<dbReference type="GO" id="GO:0004517">
    <property type="term" value="F:nitric-oxide synthase activity"/>
    <property type="evidence" value="ECO:0007669"/>
    <property type="project" value="UniProtKB-EC"/>
</dbReference>
<dbReference type="Pfam" id="PF02898">
    <property type="entry name" value="NO_synthase"/>
    <property type="match status" value="1"/>
</dbReference>
<dbReference type="Gene3D" id="1.20.990.10">
    <property type="entry name" value="NADPH-cytochrome p450 Reductase, Chain A, domain 3"/>
    <property type="match status" value="1"/>
</dbReference>
<feature type="domain" description="Flavodoxin-like" evidence="16">
    <location>
        <begin position="502"/>
        <end position="671"/>
    </location>
</feature>
<dbReference type="PROSITE" id="PS51384">
    <property type="entry name" value="FAD_FR"/>
    <property type="match status" value="2"/>
</dbReference>
<sequence>MDDGEIVLINSGKCPFISGEEFSAVNDSLSSAESTAENRLLWAPEIDQFQLKNYQTGESISVTGPLPNIYKDCRHHVCTSTLMSLAPHANQNKSNSSNVIDELESHSVDYIRKEAYDYLQIFHKDKNTSEADYTKRLEQVELEIEHTRSYVHTTDEIEYGCQLAWRNAARCINRLFWRDLTIIDRRDVKTNRDMFKEICDHIRVGYNNGTLQASVLLFSPRARIWSTQYLRYACYEQTDGTLLGDPANLPLTKAALQLGWTIPETERTQWDLLPIIVQVDPNEPPTWYELPQDLRLEVVLSHADPKYDAAIKKLGLRWVVQPIVCDQAFEIGGIFYRCVPFSGWFMETEIGRNLCDIQRYNIIPKLAALLNLDITIAANSQLNVDRLYLEINAAALYSFQKAKITIVDHHTAAAGFMKFMKQEAILRGNTPADWVWLVPPISSGMSSLFHQEMLNYVLKPRLLSQRDPWTYYVPFLEHKQNLTLSTENIRSALSTTELRISIHVLYASASGTAQSYAEQMVKRLKITGYNAIIMELDAYSFEQTNKNTPAIIFIITSTFGKGNAPEGGKKVEQWLQNVTDISINNSTSNMKHISLHNNPFQSSEINKFPLHWCSYAVCAIGSSAYPFFCGFGKLVDTSFQLLGAHRLAPFATCDALNQQYKSYNEWEENTVIALKAAYPYASSREKDIRLFALSRPPSTRRQGSYVEQQVNLIKPFRPTPAPLIFNTNNSETIPSEPVGLFTKENPYLATVLQNIELTGSDNSINDSGRQDHRALSLSENIQPKKKVTIPSSFTNASNDQYRSVRLIVLDTTDLDYHPGDHVCILPENTLANVNGVITACGWQLGNKLLIVPCSLSSYTNGKYQTLRQILTNFVDLTTPLRPHTLNIIATYAKNTNEQRQLMELGKGGQRYTDWIVNSPTVKETLEMFRSIQIPLEELIQLLPPLQPRYYSISSSTNCHPNQLHITVSVVTYTTSHGVLRKGICSNYLQQTLPKLSPDGKPIHSTFPRKPSRVRLFISPNPHFRLPGQDSLSISMTRDMLCGGDAFLPLNSPLLMFAVGSGIAPFRAFWQELEFLEQSQGSVQVERVLFMGCRSSSDFLYAKELQSLTSQRGESNKLLTAVIPVYSRENAVVKQYIQDVMLEYEDMIYSILSNDNAFVYMCGSTRSCQGIESTLASILQSCGEDNLTFIQATNLVKQYKQFGRIKQLLPPLQPRYYSISSSTNCHPNQLHITVSVVTYTTSHGVLRKGICSNYLQQTLPKLSPDGKPIHSTFPRKPSRVRLFISPNPHFRLPGQDSLSISMTRDMLCGGDAYLPLNSPLLMFAVGSGIAPFRAFWQELEFLEQSQGSVQVERVLFIGCRSSSDFLYAKELQSRTSQRGESNKLLTAVIPVYSRENAVVKRYIQDVMLEYEDMIYSILSDDNAFVYMCGSTRSCQGIESTLASILQSCGEDNLTFIQATNLVKQYKQFGRIKQVMFG</sequence>
<dbReference type="SUPFAM" id="SSF56512">
    <property type="entry name" value="Nitric oxide (NO) synthase oxygenase domain"/>
    <property type="match status" value="1"/>
</dbReference>
<evidence type="ECO:0000313" key="18">
    <source>
        <dbReference type="EMBL" id="CAF1099267.1"/>
    </source>
</evidence>
<name>A0A814NW59_9BILA</name>
<dbReference type="Proteomes" id="UP000663845">
    <property type="component" value="Unassembled WGS sequence"/>
</dbReference>
<gene>
    <name evidence="18" type="ORF">JYZ213_LOCUS21289</name>
</gene>
<evidence type="ECO:0000256" key="7">
    <source>
        <dbReference type="ARBA" id="ARBA00022630"/>
    </source>
</evidence>
<dbReference type="GO" id="GO:0046872">
    <property type="term" value="F:metal ion binding"/>
    <property type="evidence" value="ECO:0007669"/>
    <property type="project" value="UniProtKB-KW"/>
</dbReference>
<keyword evidence="8" id="KW-0288">FMN</keyword>
<dbReference type="EMBL" id="CAJNOG010000231">
    <property type="protein sequence ID" value="CAF1099267.1"/>
    <property type="molecule type" value="Genomic_DNA"/>
</dbReference>
<dbReference type="Gene3D" id="3.90.1230.10">
    <property type="entry name" value="Nitric Oxide Synthase, Chain A, domain 3"/>
    <property type="match status" value="1"/>
</dbReference>
<dbReference type="InterPro" id="IPR044943">
    <property type="entry name" value="NOS_dom_1"/>
</dbReference>
<dbReference type="EC" id="1.14.13.39" evidence="5"/>
<dbReference type="SUPFAM" id="SSF52343">
    <property type="entry name" value="Ferredoxin reductase-like, C-terminal NADP-linked domain"/>
    <property type="match status" value="2"/>
</dbReference>
<evidence type="ECO:0000256" key="12">
    <source>
        <dbReference type="ARBA" id="ARBA00022860"/>
    </source>
</evidence>
<keyword evidence="9 15" id="KW-0479">Metal-binding</keyword>
<dbReference type="PANTHER" id="PTHR43410:SF1">
    <property type="entry name" value="NITRIC OXIDE SYNTHASE"/>
    <property type="match status" value="1"/>
</dbReference>
<evidence type="ECO:0000256" key="13">
    <source>
        <dbReference type="ARBA" id="ARBA00023002"/>
    </source>
</evidence>
<dbReference type="InterPro" id="IPR008254">
    <property type="entry name" value="Flavodoxin/NO_synth"/>
</dbReference>